<dbReference type="EMBL" id="JAUOPG010000004">
    <property type="protein sequence ID" value="MDO6453406.1"/>
    <property type="molecule type" value="Genomic_DNA"/>
</dbReference>
<feature type="repeat" description="WD" evidence="3">
    <location>
        <begin position="259"/>
        <end position="288"/>
    </location>
</feature>
<dbReference type="SUPFAM" id="SSF50998">
    <property type="entry name" value="Quinoprotein alcohol dehydrogenase-like"/>
    <property type="match status" value="1"/>
</dbReference>
<comment type="caution">
    <text evidence="5">The sequence shown here is derived from an EMBL/GenBank/DDBJ whole genome shotgun (WGS) entry which is preliminary data.</text>
</comment>
<evidence type="ECO:0000256" key="1">
    <source>
        <dbReference type="ARBA" id="ARBA00022574"/>
    </source>
</evidence>
<dbReference type="PANTHER" id="PTHR19848">
    <property type="entry name" value="WD40 REPEAT PROTEIN"/>
    <property type="match status" value="1"/>
</dbReference>
<keyword evidence="4" id="KW-0732">Signal</keyword>
<feature type="repeat" description="WD" evidence="3">
    <location>
        <begin position="158"/>
        <end position="199"/>
    </location>
</feature>
<name>A0AAW7XI51_9GAMM</name>
<sequence length="328" mass="35042">MMPVITGKLLPLALICGLLSACDNTSSPSDSQRFTTLGAYSGAISQDGSLAVVGAQEEGGSLWNIQRKARLYDWNHASGERSLIAATSFSPDGLFAATATQQDLVLWHTDTGQAEWFWKAPGEILDMVLGEQGQYALLGLSNQAAVYFDIINGGIKQTLPHQARVRAVDLSDDAELAITGADDYTTTVWNLATAEPLHTLTLDNVIDVAALSPDGRLAFSASTLDKAIIWDTASGKVLHTLSSSEGLIPKRVSYVAARFSSNGNQLLTGTSSGLIQLWNSQTGQLTKSWRAQKREAYGPNSTSIYDVAFGSNGTYYAMGSNGVLNTLR</sequence>
<dbReference type="RefSeq" id="WP_303549640.1">
    <property type="nucleotide sequence ID" value="NZ_JAUOPG010000004.1"/>
</dbReference>
<dbReference type="Proteomes" id="UP001169862">
    <property type="component" value="Unassembled WGS sequence"/>
</dbReference>
<dbReference type="PANTHER" id="PTHR19848:SF8">
    <property type="entry name" value="F-BOX AND WD REPEAT DOMAIN CONTAINING 7"/>
    <property type="match status" value="1"/>
</dbReference>
<dbReference type="PROSITE" id="PS50294">
    <property type="entry name" value="WD_REPEATS_REGION"/>
    <property type="match status" value="1"/>
</dbReference>
<keyword evidence="2" id="KW-0677">Repeat</keyword>
<dbReference type="InterPro" id="IPR019775">
    <property type="entry name" value="WD40_repeat_CS"/>
</dbReference>
<feature type="signal peptide" evidence="4">
    <location>
        <begin position="1"/>
        <end position="21"/>
    </location>
</feature>
<evidence type="ECO:0000256" key="2">
    <source>
        <dbReference type="ARBA" id="ARBA00022737"/>
    </source>
</evidence>
<dbReference type="AlphaFoldDB" id="A0AAW7XI51"/>
<evidence type="ECO:0000256" key="4">
    <source>
        <dbReference type="SAM" id="SignalP"/>
    </source>
</evidence>
<evidence type="ECO:0008006" key="7">
    <source>
        <dbReference type="Google" id="ProtNLM"/>
    </source>
</evidence>
<keyword evidence="1 3" id="KW-0853">WD repeat</keyword>
<gene>
    <name evidence="5" type="ORF">Q4490_07495</name>
</gene>
<evidence type="ECO:0000313" key="5">
    <source>
        <dbReference type="EMBL" id="MDO6453406.1"/>
    </source>
</evidence>
<feature type="chain" id="PRO_5043488193" description="WD40 repeat domain-containing protein" evidence="4">
    <location>
        <begin position="22"/>
        <end position="328"/>
    </location>
</feature>
<dbReference type="InterPro" id="IPR015943">
    <property type="entry name" value="WD40/YVTN_repeat-like_dom_sf"/>
</dbReference>
<evidence type="ECO:0000256" key="3">
    <source>
        <dbReference type="PROSITE-ProRule" id="PRU00221"/>
    </source>
</evidence>
<accession>A0AAW7XI51</accession>
<dbReference type="Pfam" id="PF00400">
    <property type="entry name" value="WD40"/>
    <property type="match status" value="2"/>
</dbReference>
<evidence type="ECO:0000313" key="6">
    <source>
        <dbReference type="Proteomes" id="UP001169862"/>
    </source>
</evidence>
<reference evidence="5" key="1">
    <citation type="submission" date="2023-07" db="EMBL/GenBank/DDBJ databases">
        <title>Genome content predicts the carbon catabolic preferences of heterotrophic bacteria.</title>
        <authorList>
            <person name="Gralka M."/>
        </authorList>
    </citation>
    <scope>NUCLEOTIDE SEQUENCE</scope>
    <source>
        <strain evidence="5">I2M16</strain>
    </source>
</reference>
<dbReference type="Gene3D" id="2.130.10.10">
    <property type="entry name" value="YVTN repeat-like/Quinoprotein amine dehydrogenase"/>
    <property type="match status" value="2"/>
</dbReference>
<dbReference type="PROSITE" id="PS50082">
    <property type="entry name" value="WD_REPEATS_2"/>
    <property type="match status" value="2"/>
</dbReference>
<organism evidence="5 6">
    <name type="scientific">Neptunomonas phycophila</name>
    <dbReference type="NCBI Taxonomy" id="1572645"/>
    <lineage>
        <taxon>Bacteria</taxon>
        <taxon>Pseudomonadati</taxon>
        <taxon>Pseudomonadota</taxon>
        <taxon>Gammaproteobacteria</taxon>
        <taxon>Oceanospirillales</taxon>
        <taxon>Oceanospirillaceae</taxon>
        <taxon>Neptunomonas</taxon>
    </lineage>
</organism>
<protein>
    <recommendedName>
        <fullName evidence="7">WD40 repeat domain-containing protein</fullName>
    </recommendedName>
</protein>
<dbReference type="SMART" id="SM00320">
    <property type="entry name" value="WD40"/>
    <property type="match status" value="5"/>
</dbReference>
<dbReference type="InterPro" id="IPR001680">
    <property type="entry name" value="WD40_rpt"/>
</dbReference>
<proteinExistence type="predicted"/>
<dbReference type="InterPro" id="IPR011047">
    <property type="entry name" value="Quinoprotein_ADH-like_sf"/>
</dbReference>
<dbReference type="PROSITE" id="PS00678">
    <property type="entry name" value="WD_REPEATS_1"/>
    <property type="match status" value="1"/>
</dbReference>